<organism evidence="1 2">
    <name type="scientific">Rotaria magnacalcarata</name>
    <dbReference type="NCBI Taxonomy" id="392030"/>
    <lineage>
        <taxon>Eukaryota</taxon>
        <taxon>Metazoa</taxon>
        <taxon>Spiralia</taxon>
        <taxon>Gnathifera</taxon>
        <taxon>Rotifera</taxon>
        <taxon>Eurotatoria</taxon>
        <taxon>Bdelloidea</taxon>
        <taxon>Philodinida</taxon>
        <taxon>Philodinidae</taxon>
        <taxon>Rotaria</taxon>
    </lineage>
</organism>
<reference evidence="1" key="1">
    <citation type="submission" date="2021-02" db="EMBL/GenBank/DDBJ databases">
        <authorList>
            <person name="Nowell W R."/>
        </authorList>
    </citation>
    <scope>NUCLEOTIDE SEQUENCE</scope>
</reference>
<gene>
    <name evidence="1" type="ORF">GIL414_LOCUS62933</name>
</gene>
<feature type="non-terminal residue" evidence="1">
    <location>
        <position position="15"/>
    </location>
</feature>
<protein>
    <submittedName>
        <fullName evidence="1">Uncharacterized protein</fullName>
    </submittedName>
</protein>
<dbReference type="EMBL" id="CAJOBJ010257306">
    <property type="protein sequence ID" value="CAF5105160.1"/>
    <property type="molecule type" value="Genomic_DNA"/>
</dbReference>
<sequence length="15" mass="1620">MGMGPSYCGILMGFR</sequence>
<comment type="caution">
    <text evidence="1">The sequence shown here is derived from an EMBL/GenBank/DDBJ whole genome shotgun (WGS) entry which is preliminary data.</text>
</comment>
<accession>A0A8S3F5W1</accession>
<evidence type="ECO:0000313" key="2">
    <source>
        <dbReference type="Proteomes" id="UP000681720"/>
    </source>
</evidence>
<name>A0A8S3F5W1_9BILA</name>
<evidence type="ECO:0000313" key="1">
    <source>
        <dbReference type="EMBL" id="CAF5105160.1"/>
    </source>
</evidence>
<dbReference type="Proteomes" id="UP000681720">
    <property type="component" value="Unassembled WGS sequence"/>
</dbReference>
<proteinExistence type="predicted"/>